<protein>
    <submittedName>
        <fullName evidence="3">ABC transporter substrate-binding protein</fullName>
    </submittedName>
</protein>
<dbReference type="GO" id="GO:0015833">
    <property type="term" value="P:peptide transport"/>
    <property type="evidence" value="ECO:0007669"/>
    <property type="project" value="TreeGrafter"/>
</dbReference>
<dbReference type="GO" id="GO:1904680">
    <property type="term" value="F:peptide transmembrane transporter activity"/>
    <property type="evidence" value="ECO:0007669"/>
    <property type="project" value="TreeGrafter"/>
</dbReference>
<evidence type="ECO:0000256" key="1">
    <source>
        <dbReference type="SAM" id="SignalP"/>
    </source>
</evidence>
<evidence type="ECO:0000313" key="3">
    <source>
        <dbReference type="EMBL" id="NMN00409.1"/>
    </source>
</evidence>
<accession>A0A7Y0F216</accession>
<dbReference type="EMBL" id="JAAIIH010000005">
    <property type="protein sequence ID" value="NMN00409.1"/>
    <property type="molecule type" value="Genomic_DNA"/>
</dbReference>
<dbReference type="PIRSF" id="PIRSF002741">
    <property type="entry name" value="MppA"/>
    <property type="match status" value="1"/>
</dbReference>
<dbReference type="Pfam" id="PF00496">
    <property type="entry name" value="SBP_bac_5"/>
    <property type="match status" value="1"/>
</dbReference>
<sequence length="554" mass="59877">MKKSVKLFAASVCAATMLLSACGGSGNTTADATGSVETDPNAIINAYGCEPQNPLITTNTNETCGGNPIDLMYAKLVAFDNEGNAKNEVADSITANEDNTVYTIKLKDGWKFTDGTPVTAESFTKAWSYGANAKNAQVSSGFFANIAGYDDLQNADALTGNEQLSGLKVEDDKTFTVTLSAASSTFPIQVGYTAFAPLPESFFQDPASFGEHPVGNGQYKFDSWNHNQDIKLVRNDDYKGNFPAKNGGIDFKVYTDTEPAYADVSGGNLDIMDTVPNSAVKTFQSDGNVQAINNPGSVFQSFTFAANMKHFGLDQEGRLRRQAISMAIDRNQVNEKLNGNLNTVATEWTSPVTPGYNDKLEGNDVLTYNPDKAKQLWEQANAISAWGADDKFQIAYNADNGSKDQWDAICNQISKTLGITAEGAPYPTFKEMRTAVSKRQITTAFRSGWQPDYPSPESYLVSLYASSAADGNGSNDGDYKNPAFDDFMAKAAAAKSTDEANKFYQQGEQILFQDMPAVPLWYTSTKAVAAKNVQNVATNWKNEPDYASLAKPAA</sequence>
<feature type="domain" description="Solute-binding protein family 5" evidence="2">
    <location>
        <begin position="86"/>
        <end position="468"/>
    </location>
</feature>
<dbReference type="Gene3D" id="3.40.190.10">
    <property type="entry name" value="Periplasmic binding protein-like II"/>
    <property type="match status" value="1"/>
</dbReference>
<dbReference type="SUPFAM" id="SSF53850">
    <property type="entry name" value="Periplasmic binding protein-like II"/>
    <property type="match status" value="1"/>
</dbReference>
<gene>
    <name evidence="3" type="ORF">G1C96_0988</name>
</gene>
<reference evidence="3 4" key="1">
    <citation type="submission" date="2020-02" db="EMBL/GenBank/DDBJ databases">
        <title>Characterization of phylogenetic diversity of novel bifidobacterial species isolated in Czech ZOOs.</title>
        <authorList>
            <person name="Lugli G.A."/>
            <person name="Vera N.B."/>
            <person name="Ventura M."/>
        </authorList>
    </citation>
    <scope>NUCLEOTIDE SEQUENCE [LARGE SCALE GENOMIC DNA]</scope>
    <source>
        <strain evidence="3 4">DSM 109958</strain>
    </source>
</reference>
<feature type="chain" id="PRO_5039556494" evidence="1">
    <location>
        <begin position="22"/>
        <end position="554"/>
    </location>
</feature>
<dbReference type="PANTHER" id="PTHR30290">
    <property type="entry name" value="PERIPLASMIC BINDING COMPONENT OF ABC TRANSPORTER"/>
    <property type="match status" value="1"/>
</dbReference>
<dbReference type="GO" id="GO:0042597">
    <property type="term" value="C:periplasmic space"/>
    <property type="evidence" value="ECO:0007669"/>
    <property type="project" value="UniProtKB-ARBA"/>
</dbReference>
<keyword evidence="4" id="KW-1185">Reference proteome</keyword>
<evidence type="ECO:0000259" key="2">
    <source>
        <dbReference type="Pfam" id="PF00496"/>
    </source>
</evidence>
<dbReference type="AlphaFoldDB" id="A0A7Y0F216"/>
<dbReference type="InterPro" id="IPR000914">
    <property type="entry name" value="SBP_5_dom"/>
</dbReference>
<dbReference type="PANTHER" id="PTHR30290:SF83">
    <property type="entry name" value="ABC TRANSPORTER SUBSTRATE-BINDING PROTEIN"/>
    <property type="match status" value="1"/>
</dbReference>
<dbReference type="InterPro" id="IPR039424">
    <property type="entry name" value="SBP_5"/>
</dbReference>
<evidence type="ECO:0000313" key="4">
    <source>
        <dbReference type="Proteomes" id="UP000588277"/>
    </source>
</evidence>
<name>A0A7Y0F216_9BIFI</name>
<dbReference type="Gene3D" id="3.90.76.10">
    <property type="entry name" value="Dipeptide-binding Protein, Domain 1"/>
    <property type="match status" value="1"/>
</dbReference>
<dbReference type="Proteomes" id="UP000588277">
    <property type="component" value="Unassembled WGS sequence"/>
</dbReference>
<dbReference type="Gene3D" id="3.10.105.10">
    <property type="entry name" value="Dipeptide-binding Protein, Domain 3"/>
    <property type="match status" value="1"/>
</dbReference>
<dbReference type="RefSeq" id="WP_169275561.1">
    <property type="nucleotide sequence ID" value="NZ_JAAIIH010000005.1"/>
</dbReference>
<dbReference type="CDD" id="cd00995">
    <property type="entry name" value="PBP2_NikA_DppA_OppA_like"/>
    <property type="match status" value="1"/>
</dbReference>
<comment type="caution">
    <text evidence="3">The sequence shown here is derived from an EMBL/GenBank/DDBJ whole genome shotgun (WGS) entry which is preliminary data.</text>
</comment>
<keyword evidence="1" id="KW-0732">Signal</keyword>
<dbReference type="PROSITE" id="PS51257">
    <property type="entry name" value="PROKAR_LIPOPROTEIN"/>
    <property type="match status" value="1"/>
</dbReference>
<organism evidence="3 4">
    <name type="scientific">Bifidobacterium moraviense</name>
    <dbReference type="NCBI Taxonomy" id="2675323"/>
    <lineage>
        <taxon>Bacteria</taxon>
        <taxon>Bacillati</taxon>
        <taxon>Actinomycetota</taxon>
        <taxon>Actinomycetes</taxon>
        <taxon>Bifidobacteriales</taxon>
        <taxon>Bifidobacteriaceae</taxon>
        <taxon>Bifidobacterium</taxon>
    </lineage>
</organism>
<feature type="signal peptide" evidence="1">
    <location>
        <begin position="1"/>
        <end position="21"/>
    </location>
</feature>
<dbReference type="GO" id="GO:0043190">
    <property type="term" value="C:ATP-binding cassette (ABC) transporter complex"/>
    <property type="evidence" value="ECO:0007669"/>
    <property type="project" value="InterPro"/>
</dbReference>
<dbReference type="InterPro" id="IPR030678">
    <property type="entry name" value="Peptide/Ni-bd"/>
</dbReference>
<proteinExistence type="predicted"/>